<comment type="caution">
    <text evidence="3">The sequence shown here is derived from an EMBL/GenBank/DDBJ whole genome shotgun (WGS) entry which is preliminary data.</text>
</comment>
<keyword evidence="2" id="KW-0732">Signal</keyword>
<feature type="signal peptide" evidence="2">
    <location>
        <begin position="1"/>
        <end position="38"/>
    </location>
</feature>
<evidence type="ECO:0000256" key="2">
    <source>
        <dbReference type="SAM" id="SignalP"/>
    </source>
</evidence>
<reference evidence="3 4" key="1">
    <citation type="submission" date="2023-03" db="EMBL/GenBank/DDBJ databases">
        <title>Paludisphaera mucosa sp. nov. a novel planctomycete from northern fen.</title>
        <authorList>
            <person name="Ivanova A."/>
        </authorList>
    </citation>
    <scope>NUCLEOTIDE SEQUENCE [LARGE SCALE GENOMIC DNA]</scope>
    <source>
        <strain evidence="3 4">Pla2</strain>
    </source>
</reference>
<evidence type="ECO:0000313" key="4">
    <source>
        <dbReference type="Proteomes" id="UP001216907"/>
    </source>
</evidence>
<feature type="compositionally biased region" description="Basic and acidic residues" evidence="1">
    <location>
        <begin position="62"/>
        <end position="77"/>
    </location>
</feature>
<dbReference type="Proteomes" id="UP001216907">
    <property type="component" value="Unassembled WGS sequence"/>
</dbReference>
<evidence type="ECO:0000256" key="1">
    <source>
        <dbReference type="SAM" id="MobiDB-lite"/>
    </source>
</evidence>
<proteinExistence type="predicted"/>
<dbReference type="EMBL" id="JARRAG010000001">
    <property type="protein sequence ID" value="MDG3003799.1"/>
    <property type="molecule type" value="Genomic_DNA"/>
</dbReference>
<accession>A0ABT6F8P1</accession>
<dbReference type="RefSeq" id="WP_277860147.1">
    <property type="nucleotide sequence ID" value="NZ_JARRAG010000001.1"/>
</dbReference>
<organism evidence="3 4">
    <name type="scientific">Paludisphaera mucosa</name>
    <dbReference type="NCBI Taxonomy" id="3030827"/>
    <lineage>
        <taxon>Bacteria</taxon>
        <taxon>Pseudomonadati</taxon>
        <taxon>Planctomycetota</taxon>
        <taxon>Planctomycetia</taxon>
        <taxon>Isosphaerales</taxon>
        <taxon>Isosphaeraceae</taxon>
        <taxon>Paludisphaera</taxon>
    </lineage>
</organism>
<keyword evidence="4" id="KW-1185">Reference proteome</keyword>
<sequence>MPAPPQRRSWSRSGSRLVATLVALALVAAFGPTASASATDAHSAVCKCGPRCRGAACCCGSKADRPRAPGRAPEKRPARATIDPASNGPCLGSTPCGDPAAPAPAVTGASGEAALSTFLVARGVRLGGLVAPPTSDRHASRGSVRLDRPPKADASA</sequence>
<feature type="region of interest" description="Disordered" evidence="1">
    <location>
        <begin position="128"/>
        <end position="156"/>
    </location>
</feature>
<feature type="compositionally biased region" description="Basic and acidic residues" evidence="1">
    <location>
        <begin position="135"/>
        <end position="156"/>
    </location>
</feature>
<gene>
    <name evidence="3" type="ORF">PZE19_08455</name>
</gene>
<feature type="region of interest" description="Disordered" evidence="1">
    <location>
        <begin position="62"/>
        <end position="107"/>
    </location>
</feature>
<protein>
    <submittedName>
        <fullName evidence="3">Uncharacterized protein</fullName>
    </submittedName>
</protein>
<evidence type="ECO:0000313" key="3">
    <source>
        <dbReference type="EMBL" id="MDG3003799.1"/>
    </source>
</evidence>
<feature type="chain" id="PRO_5046155117" evidence="2">
    <location>
        <begin position="39"/>
        <end position="156"/>
    </location>
</feature>
<name>A0ABT6F8P1_9BACT</name>